<dbReference type="InterPro" id="IPR050085">
    <property type="entry name" value="AGPR"/>
</dbReference>
<feature type="domain" description="Semialdehyde dehydrogenase NAD-binding" evidence="6">
    <location>
        <begin position="4"/>
        <end position="140"/>
    </location>
</feature>
<dbReference type="CDD" id="cd23939">
    <property type="entry name" value="AGPR_1_C_LysY"/>
    <property type="match status" value="1"/>
</dbReference>
<evidence type="ECO:0000256" key="1">
    <source>
        <dbReference type="ARBA" id="ARBA00022490"/>
    </source>
</evidence>
<dbReference type="InterPro" id="IPR000534">
    <property type="entry name" value="Semialdehyde_DH_NAD-bd"/>
</dbReference>
<dbReference type="InParanoid" id="D1C6B7"/>
<reference evidence="8" key="1">
    <citation type="submission" date="2009-11" db="EMBL/GenBank/DDBJ databases">
        <title>The complete chromosome 1 of Sphaerobacter thermophilus DSM 20745.</title>
        <authorList>
            <person name="Lucas S."/>
            <person name="Copeland A."/>
            <person name="Lapidus A."/>
            <person name="Glavina del Rio T."/>
            <person name="Dalin E."/>
            <person name="Tice H."/>
            <person name="Bruce D."/>
            <person name="Goodwin L."/>
            <person name="Pitluck S."/>
            <person name="Kyrpides N."/>
            <person name="Mavromatis K."/>
            <person name="Ivanova N."/>
            <person name="Mikhailova N."/>
            <person name="LaButti K.M."/>
            <person name="Clum A."/>
            <person name="Sun H.I."/>
            <person name="Brettin T."/>
            <person name="Detter J.C."/>
            <person name="Han C."/>
            <person name="Larimer F."/>
            <person name="Land M."/>
            <person name="Hauser L."/>
            <person name="Markowitz V."/>
            <person name="Cheng J.F."/>
            <person name="Hugenholtz P."/>
            <person name="Woyke T."/>
            <person name="Wu D."/>
            <person name="Steenblock K."/>
            <person name="Schneider S."/>
            <person name="Pukall R."/>
            <person name="Goeker M."/>
            <person name="Klenk H.P."/>
            <person name="Eisen J.A."/>
        </authorList>
    </citation>
    <scope>NUCLEOTIDE SEQUENCE [LARGE SCALE GENOMIC DNA]</scope>
    <source>
        <strain evidence="8">ATCC 49802 / DSM 20745 / S 6022</strain>
    </source>
</reference>
<keyword evidence="1" id="KW-0963">Cytoplasm</keyword>
<evidence type="ECO:0000256" key="2">
    <source>
        <dbReference type="ARBA" id="ARBA00022605"/>
    </source>
</evidence>
<evidence type="ECO:0000256" key="4">
    <source>
        <dbReference type="ARBA" id="ARBA00023002"/>
    </source>
</evidence>
<evidence type="ECO:0000313" key="8">
    <source>
        <dbReference type="Proteomes" id="UP000002027"/>
    </source>
</evidence>
<keyword evidence="4 7" id="KW-0560">Oxidoreductase</keyword>
<reference evidence="7 8" key="2">
    <citation type="journal article" date="2010" name="Stand. Genomic Sci.">
        <title>Complete genome sequence of Desulfohalobium retbaense type strain (HR(100)).</title>
        <authorList>
            <person name="Spring S."/>
            <person name="Nolan M."/>
            <person name="Lapidus A."/>
            <person name="Glavina Del Rio T."/>
            <person name="Copeland A."/>
            <person name="Tice H."/>
            <person name="Cheng J.F."/>
            <person name="Lucas S."/>
            <person name="Land M."/>
            <person name="Chen F."/>
            <person name="Bruce D."/>
            <person name="Goodwin L."/>
            <person name="Pitluck S."/>
            <person name="Ivanova N."/>
            <person name="Mavromatis K."/>
            <person name="Mikhailova N."/>
            <person name="Pati A."/>
            <person name="Chen A."/>
            <person name="Palaniappan K."/>
            <person name="Hauser L."/>
            <person name="Chang Y.J."/>
            <person name="Jeffries C.D."/>
            <person name="Munk C."/>
            <person name="Kiss H."/>
            <person name="Chain P."/>
            <person name="Han C."/>
            <person name="Brettin T."/>
            <person name="Detter J.C."/>
            <person name="Schuler E."/>
            <person name="Goker M."/>
            <person name="Rohde M."/>
            <person name="Bristow J."/>
            <person name="Eisen J.A."/>
            <person name="Markowitz V."/>
            <person name="Hugenholtz P."/>
            <person name="Kyrpides N.C."/>
            <person name="Klenk H.P."/>
        </authorList>
    </citation>
    <scope>NUCLEOTIDE SEQUENCE [LARGE SCALE GENOMIC DNA]</scope>
    <source>
        <strain evidence="8">ATCC 49802 / DSM 20745 / S 6022</strain>
    </source>
</reference>
<dbReference type="EMBL" id="CP001823">
    <property type="protein sequence ID" value="ACZ37655.1"/>
    <property type="molecule type" value="Genomic_DNA"/>
</dbReference>
<dbReference type="Proteomes" id="UP000002027">
    <property type="component" value="Chromosome 1"/>
</dbReference>
<dbReference type="STRING" id="479434.Sthe_0216"/>
<sequence length="349" mass="38018">MTLSVAILGGSGYAGGELLRLLLGHPEVEVTQVTSRSRAGKFVHTVHPNLRKRTQLKFIPPEKLERVDVLFSALPHGATAPQVKDLLERGSIVVDLSADFRLRDPAAYERWYGWSHPFPEMIPDTVYGMPELHREEIRTARYIAGPGCTATAAILGLAPLFRAGVVDPSMPVVIEAKTGSSGAGAEVTLSSHHPERAGIIRSFKPTGHRHSAEILQELAVDGVAPNVHFTVTSVEAVRGILATSHVFLKEPLADKDLWKIYRGMYGQEPFIRLVKEASGIHRYPEPKILSGTNYCDIGWELDADGKRLVVMAAIDNLMKGAAGQAVQAMNIRCGFDETAGLEFPGLHPI</sequence>
<keyword evidence="2" id="KW-0028">Amino-acid biosynthesis</keyword>
<dbReference type="Pfam" id="PF22698">
    <property type="entry name" value="Semialdhyde_dhC_1"/>
    <property type="match status" value="1"/>
</dbReference>
<dbReference type="Gene3D" id="3.40.50.720">
    <property type="entry name" value="NAD(P)-binding Rossmann-like Domain"/>
    <property type="match status" value="1"/>
</dbReference>
<dbReference type="PANTHER" id="PTHR32338:SF11">
    <property type="entry name" value="[LYSW]-L-2-AMINOADIPATE_[LYSW]-L-GLUTAMATE PHOSPHATE REDUCTASE-RELATED"/>
    <property type="match status" value="1"/>
</dbReference>
<dbReference type="GO" id="GO:0019878">
    <property type="term" value="P:lysine biosynthetic process via aminoadipic acid"/>
    <property type="evidence" value="ECO:0007669"/>
    <property type="project" value="UniProtKB-UniPathway"/>
</dbReference>
<dbReference type="SUPFAM" id="SSF55347">
    <property type="entry name" value="Glyceraldehyde-3-phosphate dehydrogenase-like, C-terminal domain"/>
    <property type="match status" value="1"/>
</dbReference>
<keyword evidence="5" id="KW-0457">Lysine biosynthesis</keyword>
<dbReference type="UniPathway" id="UPA00033">
    <property type="reaction ID" value="UER00037"/>
</dbReference>
<evidence type="ECO:0000259" key="6">
    <source>
        <dbReference type="SMART" id="SM00859"/>
    </source>
</evidence>
<dbReference type="AlphaFoldDB" id="D1C6B7"/>
<dbReference type="SUPFAM" id="SSF51735">
    <property type="entry name" value="NAD(P)-binding Rossmann-fold domains"/>
    <property type="match status" value="1"/>
</dbReference>
<keyword evidence="3" id="KW-0521">NADP</keyword>
<dbReference type="eggNOG" id="COG0002">
    <property type="taxonomic scope" value="Bacteria"/>
</dbReference>
<dbReference type="PANTHER" id="PTHR32338">
    <property type="entry name" value="N-ACETYL-GAMMA-GLUTAMYL-PHOSPHATE REDUCTASE, CHLOROPLASTIC-RELATED-RELATED"/>
    <property type="match status" value="1"/>
</dbReference>
<dbReference type="HAMAP" id="MF_00150">
    <property type="entry name" value="ArgC_type1"/>
    <property type="match status" value="1"/>
</dbReference>
<dbReference type="OrthoDB" id="9801289at2"/>
<dbReference type="HAMAP" id="MF_02083">
    <property type="entry name" value="LysY"/>
    <property type="match status" value="1"/>
</dbReference>
<dbReference type="FunCoup" id="D1C6B7">
    <property type="interactions" value="349"/>
</dbReference>
<dbReference type="HOGENOM" id="CLU_006384_0_1_0"/>
<gene>
    <name evidence="7" type="ordered locus">Sthe_0216</name>
</gene>
<dbReference type="CDD" id="cd24151">
    <property type="entry name" value="AGPR_1_N_LysY"/>
    <property type="match status" value="1"/>
</dbReference>
<dbReference type="GO" id="GO:0070401">
    <property type="term" value="F:NADP+ binding"/>
    <property type="evidence" value="ECO:0007669"/>
    <property type="project" value="InterPro"/>
</dbReference>
<dbReference type="SMART" id="SM00859">
    <property type="entry name" value="Semialdhyde_dh"/>
    <property type="match status" value="1"/>
</dbReference>
<keyword evidence="8" id="KW-1185">Reference proteome</keyword>
<dbReference type="GO" id="GO:0051287">
    <property type="term" value="F:NAD binding"/>
    <property type="evidence" value="ECO:0007669"/>
    <property type="project" value="InterPro"/>
</dbReference>
<dbReference type="Gene3D" id="3.30.360.10">
    <property type="entry name" value="Dihydrodipicolinate Reductase, domain 2"/>
    <property type="match status" value="1"/>
</dbReference>
<evidence type="ECO:0000256" key="3">
    <source>
        <dbReference type="ARBA" id="ARBA00022857"/>
    </source>
</evidence>
<dbReference type="NCBIfam" id="TIGR01850">
    <property type="entry name" value="argC"/>
    <property type="match status" value="1"/>
</dbReference>
<evidence type="ECO:0000256" key="5">
    <source>
        <dbReference type="ARBA" id="ARBA00023154"/>
    </source>
</evidence>
<organism evidence="7 8">
    <name type="scientific">Sphaerobacter thermophilus (strain ATCC 49802 / DSM 20745 / KCCM 41009 / NCIMB 13125 / S 6022)</name>
    <dbReference type="NCBI Taxonomy" id="479434"/>
    <lineage>
        <taxon>Bacteria</taxon>
        <taxon>Pseudomonadati</taxon>
        <taxon>Thermomicrobiota</taxon>
        <taxon>Thermomicrobia</taxon>
        <taxon>Sphaerobacterales</taxon>
        <taxon>Sphaerobacterineae</taxon>
        <taxon>Sphaerobacteraceae</taxon>
        <taxon>Sphaerobacter</taxon>
    </lineage>
</organism>
<protein>
    <submittedName>
        <fullName evidence="7">N-acetyl-gamma-glutamyl-phosphate reductase</fullName>
        <ecNumber evidence="7">1.2.1.38</ecNumber>
    </submittedName>
</protein>
<dbReference type="InterPro" id="IPR036291">
    <property type="entry name" value="NAD(P)-bd_dom_sf"/>
</dbReference>
<dbReference type="KEGG" id="sti:Sthe_0216"/>
<dbReference type="InterPro" id="IPR058924">
    <property type="entry name" value="AGPR_dimerisation_dom"/>
</dbReference>
<accession>D1C6B7</accession>
<dbReference type="InterPro" id="IPR037535">
    <property type="entry name" value="LysY"/>
</dbReference>
<dbReference type="GO" id="GO:0006526">
    <property type="term" value="P:L-arginine biosynthetic process"/>
    <property type="evidence" value="ECO:0007669"/>
    <property type="project" value="InterPro"/>
</dbReference>
<dbReference type="RefSeq" id="WP_012870703.1">
    <property type="nucleotide sequence ID" value="NC_013523.1"/>
</dbReference>
<dbReference type="EC" id="1.2.1.38" evidence="7"/>
<dbReference type="Pfam" id="PF01118">
    <property type="entry name" value="Semialdhyde_dh"/>
    <property type="match status" value="1"/>
</dbReference>
<proteinExistence type="inferred from homology"/>
<evidence type="ECO:0000313" key="7">
    <source>
        <dbReference type="EMBL" id="ACZ37655.1"/>
    </source>
</evidence>
<dbReference type="InterPro" id="IPR000706">
    <property type="entry name" value="AGPR_type-1"/>
</dbReference>
<dbReference type="GO" id="GO:0003942">
    <property type="term" value="F:N-acetyl-gamma-glutamyl-phosphate reductase activity"/>
    <property type="evidence" value="ECO:0007669"/>
    <property type="project" value="UniProtKB-EC"/>
</dbReference>
<name>D1C6B7_SPHTD</name>